<comment type="caution">
    <text evidence="8">The sequence shown here is derived from an EMBL/GenBank/DDBJ whole genome shotgun (WGS) entry which is preliminary data.</text>
</comment>
<reference evidence="8 9" key="1">
    <citation type="submission" date="2020-12" db="EMBL/GenBank/DDBJ databases">
        <title>WGS of Thermoactinomyces spp.</title>
        <authorList>
            <person name="Cheng K."/>
        </authorList>
    </citation>
    <scope>NUCLEOTIDE SEQUENCE [LARGE SCALE GENOMIC DNA]</scope>
    <source>
        <strain evidence="9">CICC 10671\DSM 43846</strain>
    </source>
</reference>
<dbReference type="Gene3D" id="3.20.20.70">
    <property type="entry name" value="Aldolase class I"/>
    <property type="match status" value="1"/>
</dbReference>
<evidence type="ECO:0000256" key="1">
    <source>
        <dbReference type="ARBA" id="ARBA00003535"/>
    </source>
</evidence>
<evidence type="ECO:0000256" key="6">
    <source>
        <dbReference type="ARBA" id="ARBA00023002"/>
    </source>
</evidence>
<keyword evidence="9" id="KW-1185">Reference proteome</keyword>
<evidence type="ECO:0000256" key="4">
    <source>
        <dbReference type="ARBA" id="ARBA00022630"/>
    </source>
</evidence>
<proteinExistence type="inferred from homology"/>
<dbReference type="Pfam" id="PF03060">
    <property type="entry name" value="NMO"/>
    <property type="match status" value="1"/>
</dbReference>
<dbReference type="PANTHER" id="PTHR42747:SF4">
    <property type="entry name" value="BLR1330 PROTEIN"/>
    <property type="match status" value="1"/>
</dbReference>
<evidence type="ECO:0000313" key="9">
    <source>
        <dbReference type="Proteomes" id="UP000633619"/>
    </source>
</evidence>
<name>A0A8I1DE46_THEIN</name>
<dbReference type="Proteomes" id="UP000633619">
    <property type="component" value="Unassembled WGS sequence"/>
</dbReference>
<comment type="similarity">
    <text evidence="2">Belongs to the nitronate monooxygenase family. NMO class I subfamily.</text>
</comment>
<dbReference type="GO" id="GO:0018580">
    <property type="term" value="F:nitronate monooxygenase activity"/>
    <property type="evidence" value="ECO:0007669"/>
    <property type="project" value="InterPro"/>
</dbReference>
<dbReference type="InterPro" id="IPR013785">
    <property type="entry name" value="Aldolase_TIM"/>
</dbReference>
<dbReference type="PANTHER" id="PTHR42747">
    <property type="entry name" value="NITRONATE MONOOXYGENASE-RELATED"/>
    <property type="match status" value="1"/>
</dbReference>
<dbReference type="AlphaFoldDB" id="A0A8I1DE46"/>
<protein>
    <recommendedName>
        <fullName evidence="3">Probable nitronate monooxygenase</fullName>
    </recommendedName>
</protein>
<keyword evidence="5" id="KW-0288">FMN</keyword>
<accession>A0A8I1DE46</accession>
<evidence type="ECO:0000256" key="3">
    <source>
        <dbReference type="ARBA" id="ARBA00013457"/>
    </source>
</evidence>
<evidence type="ECO:0000256" key="7">
    <source>
        <dbReference type="ARBA" id="ARBA00023033"/>
    </source>
</evidence>
<evidence type="ECO:0000256" key="5">
    <source>
        <dbReference type="ARBA" id="ARBA00022643"/>
    </source>
</evidence>
<dbReference type="FunFam" id="3.20.20.70:FF:000210">
    <property type="entry name" value="2-nitropropane dioxygenase"/>
    <property type="match status" value="1"/>
</dbReference>
<gene>
    <name evidence="8" type="ORF">I8U20_04390</name>
</gene>
<keyword evidence="4" id="KW-0285">Flavoprotein</keyword>
<keyword evidence="7 8" id="KW-0503">Monooxygenase</keyword>
<dbReference type="InterPro" id="IPR004136">
    <property type="entry name" value="NMO"/>
</dbReference>
<dbReference type="RefSeq" id="WP_037993563.1">
    <property type="nucleotide sequence ID" value="NZ_JACEIR010000003.1"/>
</dbReference>
<comment type="function">
    <text evidence="1">Nitronate monooxygenase that uses molecular oxygen to catalyze the oxidative denitrification of alkyl nitronates. Acts on propionate 3-nitronate (P3N), the presumed physiological substrate. Probably functions in the detoxification of P3N, a metabolic poison produced by plants and fungi as a defense mechanism.</text>
</comment>
<dbReference type="EMBL" id="JAECVW010000002">
    <property type="protein sequence ID" value="MBH8594567.1"/>
    <property type="molecule type" value="Genomic_DNA"/>
</dbReference>
<organism evidence="8 9">
    <name type="scientific">Thermoactinomyces intermedius</name>
    <dbReference type="NCBI Taxonomy" id="2024"/>
    <lineage>
        <taxon>Bacteria</taxon>
        <taxon>Bacillati</taxon>
        <taxon>Bacillota</taxon>
        <taxon>Bacilli</taxon>
        <taxon>Bacillales</taxon>
        <taxon>Thermoactinomycetaceae</taxon>
        <taxon>Thermoactinomyces</taxon>
    </lineage>
</organism>
<evidence type="ECO:0000256" key="2">
    <source>
        <dbReference type="ARBA" id="ARBA00009881"/>
    </source>
</evidence>
<evidence type="ECO:0000313" key="8">
    <source>
        <dbReference type="EMBL" id="MBH8594567.1"/>
    </source>
</evidence>
<sequence length="310" mass="33681">MPNLEQLTLPVVAAPMFLVSGPELVIECCKAGIVGSFPLLNARTSEDLDVWMKKITESIEELEKNQTVAPWAVNLVVHRTNRRYEEDLKAIQKYKPPIVITSLGNPAPVVDVVHEYGGLVFSDVSTLPHAKKAASAGVDGLILVCSGAGGHGGTINPFAFIGEVRKFWNGKTILAGSISNGRDILAAKVMGADLAYMGTRFIPTVESLASEDYKNMLIESDLDDIIYTDAFSGVNANYLKPSIERAGLDPEHLEKKGTVDFSKMNETGPKAWKDIWSAGHGVGQIRKVQTVQEVVAELKREYEEAVGKIS</sequence>
<dbReference type="CDD" id="cd04730">
    <property type="entry name" value="NPD_like"/>
    <property type="match status" value="1"/>
</dbReference>
<keyword evidence="6" id="KW-0560">Oxidoreductase</keyword>
<dbReference type="SUPFAM" id="SSF51412">
    <property type="entry name" value="Inosine monophosphate dehydrogenase (IMPDH)"/>
    <property type="match status" value="1"/>
</dbReference>